<dbReference type="Proteomes" id="UP000467488">
    <property type="component" value="Chromosome"/>
</dbReference>
<evidence type="ECO:0008006" key="4">
    <source>
        <dbReference type="Google" id="ProtNLM"/>
    </source>
</evidence>
<evidence type="ECO:0000256" key="1">
    <source>
        <dbReference type="SAM" id="Phobius"/>
    </source>
</evidence>
<dbReference type="PANTHER" id="PTHR40278:SF1">
    <property type="entry name" value="DNA UTILIZATION PROTEIN HOFN"/>
    <property type="match status" value="1"/>
</dbReference>
<proteinExistence type="predicted"/>
<sequence length="335" mass="37701">MAWLSGTMARELDMDPDSLRFDYSEDSLSPAYNVTAAQSKELATLLTLAERLRVHVSAITPDASALQRFLPFLPSHQQCLAWRDNEQWLWATRYSWGRKLAVGMTSAKELAAALSVDPESVALCGEGGFDPWEAVSVRQPPLPPPGGDFAHRAGAGAWEGVLMNPPINFLPWRQQRRTAFLRFWLLMFVAPLLLAVGITLILRLTSNAEARVNAVLLQAEQQLTRSLQITKPRLLERQQLREQRLQRQRQRQFTRDWQSALEALAALLPEHAWLTTISWQQGTLEIKGLTTSITALNALETSLRQDASFHLNQRGAGNLCRRSRMRRDAGNLSIS</sequence>
<reference evidence="2 3" key="1">
    <citation type="submission" date="2020-01" db="EMBL/GenBank/DDBJ databases">
        <title>Dynamics of blaIMP-6 dissemination in carbapenem resistant Enterobacteriacea isolated from regional surveillance in Osaka, Japan.</title>
        <authorList>
            <person name="Abe R."/>
            <person name="Akeda Y."/>
            <person name="Sugawara Y."/>
            <person name="Yamamoto N."/>
            <person name="Tomono K."/>
            <person name="Takeuchi D."/>
            <person name="Kawahara R."/>
            <person name="Hamada S."/>
        </authorList>
    </citation>
    <scope>NUCLEOTIDE SEQUENCE [LARGE SCALE GENOMIC DNA]</scope>
    <source>
        <strain evidence="2 3">E300</strain>
    </source>
</reference>
<dbReference type="PANTHER" id="PTHR40278">
    <property type="entry name" value="DNA UTILIZATION PROTEIN HOFN"/>
    <property type="match status" value="1"/>
</dbReference>
<organism evidence="2 3">
    <name type="scientific">Escherichia coli</name>
    <dbReference type="NCBI Taxonomy" id="562"/>
    <lineage>
        <taxon>Bacteria</taxon>
        <taxon>Pseudomonadati</taxon>
        <taxon>Pseudomonadota</taxon>
        <taxon>Gammaproteobacteria</taxon>
        <taxon>Enterobacterales</taxon>
        <taxon>Enterobacteriaceae</taxon>
        <taxon>Escherichia</taxon>
    </lineage>
</organism>
<dbReference type="InterPro" id="IPR007813">
    <property type="entry name" value="PilN"/>
</dbReference>
<dbReference type="AlphaFoldDB" id="A0A8S0FJ40"/>
<protein>
    <recommendedName>
        <fullName evidence="4">Fimbrial assembly protein</fullName>
    </recommendedName>
</protein>
<dbReference type="EMBL" id="AP022360">
    <property type="protein sequence ID" value="BBU80250.1"/>
    <property type="molecule type" value="Genomic_DNA"/>
</dbReference>
<accession>A0A8S0FJ40</accession>
<evidence type="ECO:0000313" key="3">
    <source>
        <dbReference type="Proteomes" id="UP000467488"/>
    </source>
</evidence>
<evidence type="ECO:0000313" key="2">
    <source>
        <dbReference type="EMBL" id="BBU80250.1"/>
    </source>
</evidence>
<dbReference type="InterPro" id="IPR052534">
    <property type="entry name" value="Extracell_DNA_Util/SecSys_Comp"/>
</dbReference>
<keyword evidence="1" id="KW-0472">Membrane</keyword>
<keyword evidence="1" id="KW-1133">Transmembrane helix</keyword>
<dbReference type="Pfam" id="PF05137">
    <property type="entry name" value="PilN"/>
    <property type="match status" value="1"/>
</dbReference>
<keyword evidence="1" id="KW-0812">Transmembrane</keyword>
<feature type="transmembrane region" description="Helical" evidence="1">
    <location>
        <begin position="183"/>
        <end position="202"/>
    </location>
</feature>
<name>A0A8S0FJ40_ECOLX</name>
<gene>
    <name evidence="2" type="ORF">EIMP300_16500</name>
</gene>